<dbReference type="Gene3D" id="3.40.190.150">
    <property type="entry name" value="Bordetella uptake gene, domain 1"/>
    <property type="match status" value="1"/>
</dbReference>
<dbReference type="Gene3D" id="3.40.190.10">
    <property type="entry name" value="Periplasmic binding protein-like II"/>
    <property type="match status" value="1"/>
</dbReference>
<evidence type="ECO:0000313" key="2">
    <source>
        <dbReference type="EMBL" id="MBW8267921.1"/>
    </source>
</evidence>
<dbReference type="PROSITE" id="PS51318">
    <property type="entry name" value="TAT"/>
    <property type="match status" value="1"/>
</dbReference>
<dbReference type="InterPro" id="IPR006311">
    <property type="entry name" value="TAT_signal"/>
</dbReference>
<dbReference type="RefSeq" id="WP_220115431.1">
    <property type="nucleotide sequence ID" value="NZ_JAHZUY010000001.1"/>
</dbReference>
<dbReference type="PANTHER" id="PTHR42928:SF5">
    <property type="entry name" value="BLR1237 PROTEIN"/>
    <property type="match status" value="1"/>
</dbReference>
<proteinExistence type="inferred from homology"/>
<keyword evidence="3" id="KW-1185">Reference proteome</keyword>
<name>A0ABS7EZC2_9PROT</name>
<dbReference type="Proteomes" id="UP001519924">
    <property type="component" value="Unassembled WGS sequence"/>
</dbReference>
<dbReference type="PIRSF" id="PIRSF017082">
    <property type="entry name" value="YflP"/>
    <property type="match status" value="1"/>
</dbReference>
<comment type="caution">
    <text evidence="2">The sequence shown here is derived from an EMBL/GenBank/DDBJ whole genome shotgun (WGS) entry which is preliminary data.</text>
</comment>
<dbReference type="Pfam" id="PF03401">
    <property type="entry name" value="TctC"/>
    <property type="match status" value="1"/>
</dbReference>
<dbReference type="InterPro" id="IPR005064">
    <property type="entry name" value="BUG"/>
</dbReference>
<evidence type="ECO:0000313" key="3">
    <source>
        <dbReference type="Proteomes" id="UP001519924"/>
    </source>
</evidence>
<reference evidence="2 3" key="1">
    <citation type="submission" date="2021-08" db="EMBL/GenBank/DDBJ databases">
        <title>Caldovatus sediminis gen. nov., sp. nov., a moderately thermophilic bacterium isolated from a hot spring.</title>
        <authorList>
            <person name="Hu C.-J."/>
            <person name="Li W.-J."/>
            <person name="Xian W.-D."/>
        </authorList>
    </citation>
    <scope>NUCLEOTIDE SEQUENCE [LARGE SCALE GENOMIC DNA]</scope>
    <source>
        <strain evidence="2 3">SYSU G05006</strain>
    </source>
</reference>
<evidence type="ECO:0000256" key="1">
    <source>
        <dbReference type="ARBA" id="ARBA00006987"/>
    </source>
</evidence>
<dbReference type="EMBL" id="JAHZUY010000001">
    <property type="protein sequence ID" value="MBW8267921.1"/>
    <property type="molecule type" value="Genomic_DNA"/>
</dbReference>
<sequence>MPTHPSRRALLAGAGAALALGPRGARAQGSWPDRPVRLIVPFGPGGAVDTLSRIVANAFPAHAGGQNLVVENRGGAGGTIAGAFVAQARPDGATLMMADVGANAIGKLLQPGLIYDPPTAFTPIIHLVNLPIVIIVRADSPVRTLADLLERARARPDGLPYASPGVGHVTHLAPELLARLAGVKLSAVHYRSGADVIRSLLAGETEFTFPSVSTALPFIREGKVRPIALGTPRPVPALPEVPAVAAMFPGFEAMTWHGIVGPAGMDPALVQQIHRVFHAIITAPEVKSAVETRQAAEVVASTPQQFAALIAGDVAKWGPVIREGNIRAE</sequence>
<accession>A0ABS7EZC2</accession>
<protein>
    <submittedName>
        <fullName evidence="2">Tripartite tricarboxylate transporter substrate binding protein</fullName>
    </submittedName>
</protein>
<comment type="similarity">
    <text evidence="1">Belongs to the UPF0065 (bug) family.</text>
</comment>
<organism evidence="2 3">
    <name type="scientific">Caldovatus aquaticus</name>
    <dbReference type="NCBI Taxonomy" id="2865671"/>
    <lineage>
        <taxon>Bacteria</taxon>
        <taxon>Pseudomonadati</taxon>
        <taxon>Pseudomonadota</taxon>
        <taxon>Alphaproteobacteria</taxon>
        <taxon>Acetobacterales</taxon>
        <taxon>Roseomonadaceae</taxon>
        <taxon>Caldovatus</taxon>
    </lineage>
</organism>
<dbReference type="PANTHER" id="PTHR42928">
    <property type="entry name" value="TRICARBOXYLATE-BINDING PROTEIN"/>
    <property type="match status" value="1"/>
</dbReference>
<gene>
    <name evidence="2" type="ORF">K1J50_00280</name>
</gene>
<dbReference type="SUPFAM" id="SSF53850">
    <property type="entry name" value="Periplasmic binding protein-like II"/>
    <property type="match status" value="1"/>
</dbReference>
<dbReference type="InterPro" id="IPR042100">
    <property type="entry name" value="Bug_dom1"/>
</dbReference>